<evidence type="ECO:0000313" key="2">
    <source>
        <dbReference type="Ensembl" id="ENSCMIP00000035410.1"/>
    </source>
</evidence>
<reference evidence="3" key="3">
    <citation type="journal article" date="2014" name="Nature">
        <title>Elephant shark genome provides unique insights into gnathostome evolution.</title>
        <authorList>
            <consortium name="International Elephant Shark Genome Sequencing Consortium"/>
            <person name="Venkatesh B."/>
            <person name="Lee A.P."/>
            <person name="Ravi V."/>
            <person name="Maurya A.K."/>
            <person name="Lian M.M."/>
            <person name="Swann J.B."/>
            <person name="Ohta Y."/>
            <person name="Flajnik M.F."/>
            <person name="Sutoh Y."/>
            <person name="Kasahara M."/>
            <person name="Hoon S."/>
            <person name="Gangu V."/>
            <person name="Roy S.W."/>
            <person name="Irimia M."/>
            <person name="Korzh V."/>
            <person name="Kondrychyn I."/>
            <person name="Lim Z.W."/>
            <person name="Tay B.H."/>
            <person name="Tohari S."/>
            <person name="Kong K.W."/>
            <person name="Ho S."/>
            <person name="Lorente-Galdos B."/>
            <person name="Quilez J."/>
            <person name="Marques-Bonet T."/>
            <person name="Raney B.J."/>
            <person name="Ingham P.W."/>
            <person name="Tay A."/>
            <person name="Hillier L.W."/>
            <person name="Minx P."/>
            <person name="Boehm T."/>
            <person name="Wilson R.K."/>
            <person name="Brenner S."/>
            <person name="Warren W.C."/>
        </authorList>
    </citation>
    <scope>NUCLEOTIDE SEQUENCE [LARGE SCALE GENOMIC DNA]</scope>
</reference>
<keyword evidence="3" id="KW-1185">Reference proteome</keyword>
<feature type="domain" description="WAP" evidence="1">
    <location>
        <begin position="28"/>
        <end position="74"/>
    </location>
</feature>
<sequence length="125" mass="13160">GFRAEAAVCAILYQLKTAHEMAASASAPPARPPARPPGSAVGICAEFCIDDNDCGPDSKCCSNGCGHECFTSPVPAPPGTRPPVFAHTQRQYIHYPSRCCRSDAPVMCCQTTCGAPCIQYSVVCH</sequence>
<reference evidence="3" key="1">
    <citation type="journal article" date="2006" name="Science">
        <title>Ancient noncoding elements conserved in the human genome.</title>
        <authorList>
            <person name="Venkatesh B."/>
            <person name="Kirkness E.F."/>
            <person name="Loh Y.H."/>
            <person name="Halpern A.L."/>
            <person name="Lee A.P."/>
            <person name="Johnson J."/>
            <person name="Dandona N."/>
            <person name="Viswanathan L.D."/>
            <person name="Tay A."/>
            <person name="Venter J.C."/>
            <person name="Strausberg R.L."/>
            <person name="Brenner S."/>
        </authorList>
    </citation>
    <scope>NUCLEOTIDE SEQUENCE [LARGE SCALE GENOMIC DNA]</scope>
</reference>
<dbReference type="Ensembl" id="ENSCMIT00000035936.1">
    <property type="protein sequence ID" value="ENSCMIP00000035410.1"/>
    <property type="gene ID" value="ENSCMIG00000014982.1"/>
</dbReference>
<dbReference type="InterPro" id="IPR008197">
    <property type="entry name" value="WAP_dom"/>
</dbReference>
<organism evidence="2 3">
    <name type="scientific">Callorhinchus milii</name>
    <name type="common">Ghost shark</name>
    <dbReference type="NCBI Taxonomy" id="7868"/>
    <lineage>
        <taxon>Eukaryota</taxon>
        <taxon>Metazoa</taxon>
        <taxon>Chordata</taxon>
        <taxon>Craniata</taxon>
        <taxon>Vertebrata</taxon>
        <taxon>Chondrichthyes</taxon>
        <taxon>Holocephali</taxon>
        <taxon>Chimaeriformes</taxon>
        <taxon>Callorhinchidae</taxon>
        <taxon>Callorhinchus</taxon>
    </lineage>
</organism>
<dbReference type="SUPFAM" id="SSF57256">
    <property type="entry name" value="Elafin-like"/>
    <property type="match status" value="1"/>
</dbReference>
<dbReference type="SMART" id="SM00217">
    <property type="entry name" value="WAP"/>
    <property type="match status" value="1"/>
</dbReference>
<dbReference type="PROSITE" id="PS51390">
    <property type="entry name" value="WAP"/>
    <property type="match status" value="1"/>
</dbReference>
<dbReference type="GO" id="GO:0030414">
    <property type="term" value="F:peptidase inhibitor activity"/>
    <property type="evidence" value="ECO:0007669"/>
    <property type="project" value="InterPro"/>
</dbReference>
<protein>
    <recommendedName>
        <fullName evidence="1">WAP domain-containing protein</fullName>
    </recommendedName>
</protein>
<name>A0A4W3JTX0_CALMI</name>
<dbReference type="InParanoid" id="A0A4W3JTX0"/>
<evidence type="ECO:0000259" key="1">
    <source>
        <dbReference type="PROSITE" id="PS51390"/>
    </source>
</evidence>
<dbReference type="GO" id="GO:0005576">
    <property type="term" value="C:extracellular region"/>
    <property type="evidence" value="ECO:0007669"/>
    <property type="project" value="InterPro"/>
</dbReference>
<dbReference type="AlphaFoldDB" id="A0A4W3JTX0"/>
<accession>A0A4W3JTX0</accession>
<dbReference type="Proteomes" id="UP000314986">
    <property type="component" value="Unassembled WGS sequence"/>
</dbReference>
<reference evidence="2" key="5">
    <citation type="submission" date="2025-09" db="UniProtKB">
        <authorList>
            <consortium name="Ensembl"/>
        </authorList>
    </citation>
    <scope>IDENTIFICATION</scope>
</reference>
<evidence type="ECO:0000313" key="3">
    <source>
        <dbReference type="Proteomes" id="UP000314986"/>
    </source>
</evidence>
<dbReference type="Pfam" id="PF00095">
    <property type="entry name" value="WAP"/>
    <property type="match status" value="1"/>
</dbReference>
<reference evidence="3" key="2">
    <citation type="journal article" date="2007" name="PLoS Biol.">
        <title>Survey sequencing and comparative analysis of the elephant shark (Callorhinchus milii) genome.</title>
        <authorList>
            <person name="Venkatesh B."/>
            <person name="Kirkness E.F."/>
            <person name="Loh Y.H."/>
            <person name="Halpern A.L."/>
            <person name="Lee A.P."/>
            <person name="Johnson J."/>
            <person name="Dandona N."/>
            <person name="Viswanathan L.D."/>
            <person name="Tay A."/>
            <person name="Venter J.C."/>
            <person name="Strausberg R.L."/>
            <person name="Brenner S."/>
        </authorList>
    </citation>
    <scope>NUCLEOTIDE SEQUENCE [LARGE SCALE GENOMIC DNA]</scope>
</reference>
<proteinExistence type="predicted"/>
<reference evidence="2" key="4">
    <citation type="submission" date="2025-08" db="UniProtKB">
        <authorList>
            <consortium name="Ensembl"/>
        </authorList>
    </citation>
    <scope>IDENTIFICATION</scope>
</reference>
<dbReference type="Gene3D" id="4.10.75.10">
    <property type="entry name" value="Elafin-like"/>
    <property type="match status" value="1"/>
</dbReference>
<dbReference type="InterPro" id="IPR036645">
    <property type="entry name" value="Elafin-like_sf"/>
</dbReference>